<feature type="non-terminal residue" evidence="1">
    <location>
        <position position="836"/>
    </location>
</feature>
<protein>
    <submittedName>
        <fullName evidence="1">Uncharacterized protein</fullName>
    </submittedName>
</protein>
<keyword evidence="2" id="KW-1185">Reference proteome</keyword>
<accession>A0ACC1JE40</accession>
<gene>
    <name evidence="1" type="ORF">FBU59_001516</name>
</gene>
<comment type="caution">
    <text evidence="1">The sequence shown here is derived from an EMBL/GenBank/DDBJ whole genome shotgun (WGS) entry which is preliminary data.</text>
</comment>
<dbReference type="EMBL" id="JANBPW010000682">
    <property type="protein sequence ID" value="KAJ1948608.1"/>
    <property type="molecule type" value="Genomic_DNA"/>
</dbReference>
<dbReference type="Proteomes" id="UP001150603">
    <property type="component" value="Unassembled WGS sequence"/>
</dbReference>
<name>A0ACC1JE40_9FUNG</name>
<evidence type="ECO:0000313" key="2">
    <source>
        <dbReference type="Proteomes" id="UP001150603"/>
    </source>
</evidence>
<reference evidence="1" key="1">
    <citation type="submission" date="2022-07" db="EMBL/GenBank/DDBJ databases">
        <title>Phylogenomic reconstructions and comparative analyses of Kickxellomycotina fungi.</title>
        <authorList>
            <person name="Reynolds N.K."/>
            <person name="Stajich J.E."/>
            <person name="Barry K."/>
            <person name="Grigoriev I.V."/>
            <person name="Crous P."/>
            <person name="Smith M.E."/>
        </authorList>
    </citation>
    <scope>NUCLEOTIDE SEQUENCE</scope>
    <source>
        <strain evidence="1">NRRL 5244</strain>
    </source>
</reference>
<proteinExistence type="predicted"/>
<organism evidence="1 2">
    <name type="scientific">Linderina macrospora</name>
    <dbReference type="NCBI Taxonomy" id="4868"/>
    <lineage>
        <taxon>Eukaryota</taxon>
        <taxon>Fungi</taxon>
        <taxon>Fungi incertae sedis</taxon>
        <taxon>Zoopagomycota</taxon>
        <taxon>Kickxellomycotina</taxon>
        <taxon>Kickxellomycetes</taxon>
        <taxon>Kickxellales</taxon>
        <taxon>Kickxellaceae</taxon>
        <taxon>Linderina</taxon>
    </lineage>
</organism>
<evidence type="ECO:0000313" key="1">
    <source>
        <dbReference type="EMBL" id="KAJ1948608.1"/>
    </source>
</evidence>
<sequence>MSEASADNNADAVLHRLKHELKDWECGFQKAHGRAPTRDDVALQPDIVRKYRDYSKLKTIGSDSKHAKRLRRRHTDFPSKPPLPPKRKMAEPQRRLIDEQKERQIRRASTLLLPTTVSTIAEEHSGHGDEIEATPKRRRTTAMIFSPIKQAAEPDAMEAEQQTPILQRNLFADMRALEESTVVGMKDVPPVPSLLRRQTSALSRSATIAARRASAGPFSSVSSTSSLSSLGEPEDPKNRRRTLIGSMRTLDLGVESFRARAGKLVKTTSIPLSAFGAQFRGASQLLAPSQSGHVSDGGDGLDTSHAGVYEDLCDADLVEETSNDNPAGAVGSGDAEISQERTRKKTTQKRSTRRVKLRPVDHDGNAKARKGSENTQGLVSNNFYKLRLRKGKRGAPSADERRTAMYKRMVSGKNRRERAAVAKEKATAEDDDAEHPDDDDEFDGAFDEDLGEEAEVAGEPKEGEVASPVLAEDVKRQDQLASRLIAGKPQSFFSADESSAEQYSCTVNQRFTNGHTVKLDLLKVLKHVWGHDQFRFGQAEAIKRVLDCRSTLLLLSTGSGKSLAYQLPSLLLSSLSKGLTLVVTPLISLMRDQIKHLPKELQAICMSLESGDASSHSSMLQRLASGQVQLVFVSPERLASPQFHDLMVSERTPQVQLAVVDEAHCASEWSHNFRPAYFQVPHALRSLSVPCVLAMTGTATSALATQICHMFGIDAAQDVIRGSVVRSNISLSVVPVYMGTDTRMHRKSCAREEALLGILRQPEMASLDSILVYVATQATADRVAEYLTARSIPAQAYHAGKPAAERTRIQTAFMQESPRRKKAAIRVLVATVAFGM</sequence>